<feature type="transmembrane region" description="Helical" evidence="2">
    <location>
        <begin position="569"/>
        <end position="592"/>
    </location>
</feature>
<feature type="transmembrane region" description="Helical" evidence="2">
    <location>
        <begin position="54"/>
        <end position="79"/>
    </location>
</feature>
<gene>
    <name evidence="3" type="ORF">LTR78_008911</name>
</gene>
<evidence type="ECO:0000256" key="2">
    <source>
        <dbReference type="SAM" id="Phobius"/>
    </source>
</evidence>
<keyword evidence="2" id="KW-0472">Membrane</keyword>
<keyword evidence="4" id="KW-1185">Reference proteome</keyword>
<name>A0AAE0WIN5_9PEZI</name>
<keyword evidence="2" id="KW-0812">Transmembrane</keyword>
<dbReference type="AlphaFoldDB" id="A0AAE0WIN5"/>
<feature type="transmembrane region" description="Helical" evidence="2">
    <location>
        <begin position="100"/>
        <end position="127"/>
    </location>
</feature>
<evidence type="ECO:0000313" key="3">
    <source>
        <dbReference type="EMBL" id="KAK3671276.1"/>
    </source>
</evidence>
<feature type="region of interest" description="Disordered" evidence="1">
    <location>
        <begin position="647"/>
        <end position="675"/>
    </location>
</feature>
<protein>
    <submittedName>
        <fullName evidence="3">Uncharacterized protein</fullName>
    </submittedName>
</protein>
<reference evidence="3" key="1">
    <citation type="submission" date="2023-07" db="EMBL/GenBank/DDBJ databases">
        <title>Black Yeasts Isolated from many extreme environments.</title>
        <authorList>
            <person name="Coleine C."/>
            <person name="Stajich J.E."/>
            <person name="Selbmann L."/>
        </authorList>
    </citation>
    <scope>NUCLEOTIDE SEQUENCE</scope>
    <source>
        <strain evidence="3">CCFEE 5485</strain>
    </source>
</reference>
<dbReference type="PANTHER" id="PTHR35041">
    <property type="entry name" value="MEDIATOR OF RNA POLYMERASE II TRANSCRIPTION SUBUNIT 1"/>
    <property type="match status" value="1"/>
</dbReference>
<accession>A0AAE0WIN5</accession>
<dbReference type="EMBL" id="JAUTXT010000045">
    <property type="protein sequence ID" value="KAK3671276.1"/>
    <property type="molecule type" value="Genomic_DNA"/>
</dbReference>
<proteinExistence type="predicted"/>
<evidence type="ECO:0000256" key="1">
    <source>
        <dbReference type="SAM" id="MobiDB-lite"/>
    </source>
</evidence>
<sequence length="675" mass="72167">MAPTGMVLGLVVGILLAAGHHLFYASLSGTEAPTGTLFSVIGADVSRRQLNTAVGTAFAFLVKSALMITVSIAFAQAFWRAIRTSKRGPTLGSLDKTYSLLGNFLGMFALGVWREFTTPALIALIAWCIPIASIITPATLSVQTASVTPTPTNMSTVRTLDFTTLDFAAQIPESPSGFCFNGPSQPVQRIAAAVSAQGQILSIPAPSSATNASYKLDFWAPSLQCNNITGPELDGIWNNIHNNWGNVSDWTYAPGYLAWTGGSNSSLPFVPSGPANASNLTMQLSSQPLSYTSVPGETCTFFGSDSLIYSYLVADDVCIPGLQPPECLGRQAWLTGSTLLKCDLLNSSYSAEFTYTNGIQSFNVFVGPLTSTAITLEECFNVDGQESDTAHTVKVARRDQRSELGPDLIRLLSYQSIAQAFNQLLLGSVTMGGYSYLLGNPYGDDIAVKTPGVQINSSITKTVLMDTRDLAFVSQFNGVNETFTSLQTRLNAPNETQHRGVANQIQTGTRGSLKDTLEGLFQKVNISLLADDYLQPNYTSSFAPANQGKALVTYVQYHNIYIYSAKTLWAAYAAAVALAIVVLGIGLLSLALNDGSFANDFSTVLRVARSAPMSDEILPQDSDGRQPLPKHLTKARVMLSVKGVPLTDKGSMAASDETRNPTAETHLLPQDEAAT</sequence>
<organism evidence="3 4">
    <name type="scientific">Recurvomyces mirabilis</name>
    <dbReference type="NCBI Taxonomy" id="574656"/>
    <lineage>
        <taxon>Eukaryota</taxon>
        <taxon>Fungi</taxon>
        <taxon>Dikarya</taxon>
        <taxon>Ascomycota</taxon>
        <taxon>Pezizomycotina</taxon>
        <taxon>Dothideomycetes</taxon>
        <taxon>Dothideomycetidae</taxon>
        <taxon>Mycosphaerellales</taxon>
        <taxon>Teratosphaeriaceae</taxon>
        <taxon>Recurvomyces</taxon>
    </lineage>
</organism>
<dbReference type="PANTHER" id="PTHR35041:SF6">
    <property type="entry name" value="FORMYLMETHIONINE DEFORMYLASE-LIKE PROTEIN-RELATED"/>
    <property type="match status" value="1"/>
</dbReference>
<dbReference type="Proteomes" id="UP001274830">
    <property type="component" value="Unassembled WGS sequence"/>
</dbReference>
<comment type="caution">
    <text evidence="3">The sequence shown here is derived from an EMBL/GenBank/DDBJ whole genome shotgun (WGS) entry which is preliminary data.</text>
</comment>
<evidence type="ECO:0000313" key="4">
    <source>
        <dbReference type="Proteomes" id="UP001274830"/>
    </source>
</evidence>
<keyword evidence="2" id="KW-1133">Transmembrane helix</keyword>